<comment type="caution">
    <text evidence="1">The sequence shown here is derived from an EMBL/GenBank/DDBJ whole genome shotgun (WGS) entry which is preliminary data.</text>
</comment>
<gene>
    <name evidence="1" type="ORF">BSI_04330</name>
</gene>
<name>A0A9W5LLT4_9BACI</name>
<evidence type="ECO:0000313" key="1">
    <source>
        <dbReference type="EMBL" id="ELS63042.1"/>
    </source>
</evidence>
<accession>A0A9W5LLT4</accession>
<dbReference type="AlphaFoldDB" id="A0A9W5LLT4"/>
<organism evidence="1 2">
    <name type="scientific">Bacillus inaquosorum KCTC 13429</name>
    <dbReference type="NCBI Taxonomy" id="1236548"/>
    <lineage>
        <taxon>Bacteria</taxon>
        <taxon>Bacillati</taxon>
        <taxon>Bacillota</taxon>
        <taxon>Bacilli</taxon>
        <taxon>Bacillales</taxon>
        <taxon>Bacillaceae</taxon>
        <taxon>Bacillus</taxon>
    </lineage>
</organism>
<dbReference type="EMBL" id="AMXN01000001">
    <property type="protein sequence ID" value="ELS63042.1"/>
    <property type="molecule type" value="Genomic_DNA"/>
</dbReference>
<reference evidence="1 2" key="1">
    <citation type="journal article" date="2014" name="Syst. Appl. Microbiol.">
        <title>Genomic insights into the taxonomic status of the three subspecies of Bacillus subtilis.</title>
        <authorList>
            <person name="Yi H."/>
            <person name="Chun J."/>
            <person name="Cha C.J."/>
        </authorList>
    </citation>
    <scope>NUCLEOTIDE SEQUENCE [LARGE SCALE GENOMIC DNA]</scope>
    <source>
        <strain evidence="1 2">KCTC 13429</strain>
    </source>
</reference>
<keyword evidence="2" id="KW-1185">Reference proteome</keyword>
<sequence length="38" mass="4130">MCLLVQIAEGKSGFSKVSPPTCGVTKEKIAVFLRFSQE</sequence>
<dbReference type="Proteomes" id="UP000011182">
    <property type="component" value="Unassembled WGS sequence"/>
</dbReference>
<proteinExistence type="predicted"/>
<evidence type="ECO:0000313" key="2">
    <source>
        <dbReference type="Proteomes" id="UP000011182"/>
    </source>
</evidence>
<protein>
    <submittedName>
        <fullName evidence="1">Uncharacterized protein</fullName>
    </submittedName>
</protein>